<dbReference type="Proteomes" id="UP000824267">
    <property type="component" value="Unassembled WGS sequence"/>
</dbReference>
<dbReference type="InterPro" id="IPR000182">
    <property type="entry name" value="GNAT_dom"/>
</dbReference>
<dbReference type="InterPro" id="IPR016181">
    <property type="entry name" value="Acyl_CoA_acyltransferase"/>
</dbReference>
<dbReference type="SUPFAM" id="SSF55729">
    <property type="entry name" value="Acyl-CoA N-acyltransferases (Nat)"/>
    <property type="match status" value="1"/>
</dbReference>
<evidence type="ECO:0000313" key="2">
    <source>
        <dbReference type="EMBL" id="HIW88020.1"/>
    </source>
</evidence>
<sequence length="220" mass="25737">MESGEYVSSLNDIAKCVSYEESEILNIAKIIKDTRQEELFDIYSRKLIEWCSKIIRRDNVKSYKIRTLTEKDIIELQQLFIETVLNVNSKDYTKEEVEDWASCGKDTEHFKELLRKNIYIGAFDKQDCMVGFSSMNREGYLHSMFVHKNWQGKGVASRLLSEVEKIAEQYGVNEIVSEVSLTAKSFFENKGYEVVNVQKSRANKLELTNFRMKKVIRKQQ</sequence>
<evidence type="ECO:0000313" key="3">
    <source>
        <dbReference type="Proteomes" id="UP000824267"/>
    </source>
</evidence>
<name>A0A9D1UIV6_9BACT</name>
<dbReference type="CDD" id="cd04301">
    <property type="entry name" value="NAT_SF"/>
    <property type="match status" value="1"/>
</dbReference>
<dbReference type="Pfam" id="PF13673">
    <property type="entry name" value="Acetyltransf_10"/>
    <property type="match status" value="1"/>
</dbReference>
<dbReference type="Gene3D" id="3.40.630.30">
    <property type="match status" value="1"/>
</dbReference>
<organism evidence="2 3">
    <name type="scientific">Candidatus Onthomorpha intestinigallinarum</name>
    <dbReference type="NCBI Taxonomy" id="2840880"/>
    <lineage>
        <taxon>Bacteria</taxon>
        <taxon>Pseudomonadati</taxon>
        <taxon>Bacteroidota</taxon>
        <taxon>Bacteroidia</taxon>
        <taxon>Bacteroidales</taxon>
        <taxon>Candidatus Onthomorpha</taxon>
    </lineage>
</organism>
<dbReference type="PANTHER" id="PTHR43451:SF1">
    <property type="entry name" value="ACETYLTRANSFERASE"/>
    <property type="match status" value="1"/>
</dbReference>
<dbReference type="GO" id="GO:0016747">
    <property type="term" value="F:acyltransferase activity, transferring groups other than amino-acyl groups"/>
    <property type="evidence" value="ECO:0007669"/>
    <property type="project" value="InterPro"/>
</dbReference>
<evidence type="ECO:0000259" key="1">
    <source>
        <dbReference type="PROSITE" id="PS51186"/>
    </source>
</evidence>
<dbReference type="PROSITE" id="PS51186">
    <property type="entry name" value="GNAT"/>
    <property type="match status" value="1"/>
</dbReference>
<dbReference type="EMBL" id="DXGG01000222">
    <property type="protein sequence ID" value="HIW88020.1"/>
    <property type="molecule type" value="Genomic_DNA"/>
</dbReference>
<feature type="domain" description="N-acetyltransferase" evidence="1">
    <location>
        <begin position="63"/>
        <end position="217"/>
    </location>
</feature>
<dbReference type="InterPro" id="IPR052564">
    <property type="entry name" value="N-acetyltrans/Recomb-assoc"/>
</dbReference>
<proteinExistence type="predicted"/>
<gene>
    <name evidence="2" type="ORF">IAC47_07105</name>
</gene>
<dbReference type="AlphaFoldDB" id="A0A9D1UIV6"/>
<comment type="caution">
    <text evidence="2">The sequence shown here is derived from an EMBL/GenBank/DDBJ whole genome shotgun (WGS) entry which is preliminary data.</text>
</comment>
<accession>A0A9D1UIV6</accession>
<protein>
    <submittedName>
        <fullName evidence="2">GNAT family N-acetyltransferase</fullName>
    </submittedName>
</protein>
<reference evidence="2" key="1">
    <citation type="journal article" date="2021" name="PeerJ">
        <title>Extensive microbial diversity within the chicken gut microbiome revealed by metagenomics and culture.</title>
        <authorList>
            <person name="Gilroy R."/>
            <person name="Ravi A."/>
            <person name="Getino M."/>
            <person name="Pursley I."/>
            <person name="Horton D.L."/>
            <person name="Alikhan N.F."/>
            <person name="Baker D."/>
            <person name="Gharbi K."/>
            <person name="Hall N."/>
            <person name="Watson M."/>
            <person name="Adriaenssens E.M."/>
            <person name="Foster-Nyarko E."/>
            <person name="Jarju S."/>
            <person name="Secka A."/>
            <person name="Antonio M."/>
            <person name="Oren A."/>
            <person name="Chaudhuri R.R."/>
            <person name="La Ragione R."/>
            <person name="Hildebrand F."/>
            <person name="Pallen M.J."/>
        </authorList>
    </citation>
    <scope>NUCLEOTIDE SEQUENCE</scope>
    <source>
        <strain evidence="2">Gambia16-930</strain>
    </source>
</reference>
<reference evidence="2" key="2">
    <citation type="submission" date="2021-04" db="EMBL/GenBank/DDBJ databases">
        <authorList>
            <person name="Gilroy R."/>
        </authorList>
    </citation>
    <scope>NUCLEOTIDE SEQUENCE</scope>
    <source>
        <strain evidence="2">Gambia16-930</strain>
    </source>
</reference>
<dbReference type="PANTHER" id="PTHR43451">
    <property type="entry name" value="ACETYLTRANSFERASE (GNAT) FAMILY PROTEIN"/>
    <property type="match status" value="1"/>
</dbReference>